<protein>
    <submittedName>
        <fullName evidence="9">MFS general substrate transporter</fullName>
    </submittedName>
</protein>
<evidence type="ECO:0000256" key="7">
    <source>
        <dbReference type="SAM" id="Phobius"/>
    </source>
</evidence>
<dbReference type="Gene3D" id="1.20.1250.20">
    <property type="entry name" value="MFS general substrate transporter like domains"/>
    <property type="match status" value="1"/>
</dbReference>
<dbReference type="InterPro" id="IPR011701">
    <property type="entry name" value="MFS"/>
</dbReference>
<evidence type="ECO:0000313" key="10">
    <source>
        <dbReference type="Proteomes" id="UP001201163"/>
    </source>
</evidence>
<feature type="transmembrane region" description="Helical" evidence="7">
    <location>
        <begin position="348"/>
        <end position="367"/>
    </location>
</feature>
<proteinExistence type="predicted"/>
<keyword evidence="5 7" id="KW-0472">Membrane</keyword>
<dbReference type="EMBL" id="JAKELL010000065">
    <property type="protein sequence ID" value="KAH8985296.1"/>
    <property type="molecule type" value="Genomic_DNA"/>
</dbReference>
<feature type="transmembrane region" description="Helical" evidence="7">
    <location>
        <begin position="132"/>
        <end position="154"/>
    </location>
</feature>
<feature type="region of interest" description="Disordered" evidence="6">
    <location>
        <begin position="1"/>
        <end position="31"/>
    </location>
</feature>
<dbReference type="InterPro" id="IPR020846">
    <property type="entry name" value="MFS_dom"/>
</dbReference>
<reference evidence="9" key="1">
    <citation type="submission" date="2022-01" db="EMBL/GenBank/DDBJ databases">
        <title>Comparative genomics reveals a dynamic genome evolution in the ectomycorrhizal milk-cap (Lactarius) mushrooms.</title>
        <authorList>
            <consortium name="DOE Joint Genome Institute"/>
            <person name="Lebreton A."/>
            <person name="Tang N."/>
            <person name="Kuo A."/>
            <person name="LaButti K."/>
            <person name="Drula E."/>
            <person name="Barry K."/>
            <person name="Clum A."/>
            <person name="Lipzen A."/>
            <person name="Mousain D."/>
            <person name="Ng V."/>
            <person name="Wang R."/>
            <person name="Wang X."/>
            <person name="Dai Y."/>
            <person name="Henrissat B."/>
            <person name="Grigoriev I.V."/>
            <person name="Guerin-Laguette A."/>
            <person name="Yu F."/>
            <person name="Martin F.M."/>
        </authorList>
    </citation>
    <scope>NUCLEOTIDE SEQUENCE</scope>
    <source>
        <strain evidence="9">QP</strain>
    </source>
</reference>
<dbReference type="GO" id="GO:0016020">
    <property type="term" value="C:membrane"/>
    <property type="evidence" value="ECO:0007669"/>
    <property type="project" value="UniProtKB-SubCell"/>
</dbReference>
<dbReference type="InterPro" id="IPR036259">
    <property type="entry name" value="MFS_trans_sf"/>
</dbReference>
<comment type="subcellular location">
    <subcellularLocation>
        <location evidence="1">Membrane</location>
        <topology evidence="1">Multi-pass membrane protein</topology>
    </subcellularLocation>
</comment>
<organism evidence="9 10">
    <name type="scientific">Lactarius akahatsu</name>
    <dbReference type="NCBI Taxonomy" id="416441"/>
    <lineage>
        <taxon>Eukaryota</taxon>
        <taxon>Fungi</taxon>
        <taxon>Dikarya</taxon>
        <taxon>Basidiomycota</taxon>
        <taxon>Agaricomycotina</taxon>
        <taxon>Agaricomycetes</taxon>
        <taxon>Russulales</taxon>
        <taxon>Russulaceae</taxon>
        <taxon>Lactarius</taxon>
    </lineage>
</organism>
<dbReference type="PANTHER" id="PTHR23504:SF15">
    <property type="entry name" value="MAJOR FACILITATOR SUPERFAMILY (MFS) PROFILE DOMAIN-CONTAINING PROTEIN"/>
    <property type="match status" value="1"/>
</dbReference>
<feature type="transmembrane region" description="Helical" evidence="7">
    <location>
        <begin position="409"/>
        <end position="435"/>
    </location>
</feature>
<evidence type="ECO:0000259" key="8">
    <source>
        <dbReference type="PROSITE" id="PS50850"/>
    </source>
</evidence>
<feature type="region of interest" description="Disordered" evidence="6">
    <location>
        <begin position="264"/>
        <end position="289"/>
    </location>
</feature>
<feature type="transmembrane region" description="Helical" evidence="7">
    <location>
        <begin position="232"/>
        <end position="254"/>
    </location>
</feature>
<dbReference type="SUPFAM" id="SSF103473">
    <property type="entry name" value="MFS general substrate transporter"/>
    <property type="match status" value="1"/>
</dbReference>
<dbReference type="CDD" id="cd17330">
    <property type="entry name" value="MFS_SLC46_TetA_like"/>
    <property type="match status" value="1"/>
</dbReference>
<evidence type="ECO:0000256" key="5">
    <source>
        <dbReference type="ARBA" id="ARBA00023136"/>
    </source>
</evidence>
<sequence length="514" mass="55935">MPLMSFEDSHEIDEETPFLPNQEVLPDSNTTRTPVTPLPIAQISVLLTAWLAESITTQSISPYLNQLVRELPDVGGDVRKVGYYTGIIVRPTFSKRADVDQIACQVSLHFAAEAVTSFQWNRLSDHVGRKPVLLSCLVGTSLSILLFGLSHSFWALVLSRCLHGAAKGHIGAVKSTIAELTDETNVARGFSMPPVAWSLGYVIGPLVGGVLSRPQDRWPQTFSHPFWADYPYFLPCLVAATFTCFSFIATALYLEETLNSRSSEKLQLPRPNSDIPQGEAGDTSGFDMSPDEPQKPLPLRAVLTKPVVVTVANTAMLALLNAVVESYIPLVWSTPVEYGGLNLSPASIGLWQSLYGGMNGIFQFIFFSRFVSRFGLRRVFVFSIISCAVVYSILPFENLAVVVGGGPNLVVWLLIILQLSSLCIFDMGYGAMYMYTSSAAPNKRSLGAAYGLSQVATSVQNAIGPASADWLFAFSLTHNVLGGKFAYVVLLGVVGVALGVSTQLPKNTWVHRKE</sequence>
<gene>
    <name evidence="9" type="ORF">EDB92DRAFT_1375990</name>
</gene>
<evidence type="ECO:0000256" key="6">
    <source>
        <dbReference type="SAM" id="MobiDB-lite"/>
    </source>
</evidence>
<dbReference type="InterPro" id="IPR001958">
    <property type="entry name" value="Tet-R_TetA/multi-R_MdtG-like"/>
</dbReference>
<evidence type="ECO:0000256" key="4">
    <source>
        <dbReference type="ARBA" id="ARBA00022989"/>
    </source>
</evidence>
<keyword evidence="2" id="KW-0813">Transport</keyword>
<feature type="transmembrane region" description="Helical" evidence="7">
    <location>
        <begin position="485"/>
        <end position="504"/>
    </location>
</feature>
<dbReference type="PANTHER" id="PTHR23504">
    <property type="entry name" value="MAJOR FACILITATOR SUPERFAMILY DOMAIN-CONTAINING PROTEIN 10"/>
    <property type="match status" value="1"/>
</dbReference>
<dbReference type="Proteomes" id="UP001201163">
    <property type="component" value="Unassembled WGS sequence"/>
</dbReference>
<dbReference type="PROSITE" id="PS50850">
    <property type="entry name" value="MFS"/>
    <property type="match status" value="1"/>
</dbReference>
<dbReference type="PRINTS" id="PR01035">
    <property type="entry name" value="TCRTETA"/>
</dbReference>
<keyword evidence="4 7" id="KW-1133">Transmembrane helix</keyword>
<dbReference type="AlphaFoldDB" id="A0AAD4QAF4"/>
<evidence type="ECO:0000313" key="9">
    <source>
        <dbReference type="EMBL" id="KAH8985296.1"/>
    </source>
</evidence>
<dbReference type="GO" id="GO:0022857">
    <property type="term" value="F:transmembrane transporter activity"/>
    <property type="evidence" value="ECO:0007669"/>
    <property type="project" value="InterPro"/>
</dbReference>
<evidence type="ECO:0000256" key="3">
    <source>
        <dbReference type="ARBA" id="ARBA00022692"/>
    </source>
</evidence>
<evidence type="ECO:0000256" key="2">
    <source>
        <dbReference type="ARBA" id="ARBA00022448"/>
    </source>
</evidence>
<keyword evidence="3 7" id="KW-0812">Transmembrane</keyword>
<comment type="caution">
    <text evidence="9">The sequence shown here is derived from an EMBL/GenBank/DDBJ whole genome shotgun (WGS) entry which is preliminary data.</text>
</comment>
<name>A0AAD4QAF4_9AGAM</name>
<dbReference type="Pfam" id="PF07690">
    <property type="entry name" value="MFS_1"/>
    <property type="match status" value="1"/>
</dbReference>
<feature type="domain" description="Major facilitator superfamily (MFS) profile" evidence="8">
    <location>
        <begin position="42"/>
        <end position="509"/>
    </location>
</feature>
<keyword evidence="10" id="KW-1185">Reference proteome</keyword>
<feature type="transmembrane region" description="Helical" evidence="7">
    <location>
        <begin position="379"/>
        <end position="403"/>
    </location>
</feature>
<accession>A0AAD4QAF4</accession>
<evidence type="ECO:0000256" key="1">
    <source>
        <dbReference type="ARBA" id="ARBA00004141"/>
    </source>
</evidence>